<accession>A0A2K8T2A1</accession>
<dbReference type="EMBL" id="CP024785">
    <property type="protein sequence ID" value="AUB41135.1"/>
    <property type="molecule type" value="Genomic_DNA"/>
</dbReference>
<feature type="region of interest" description="Disordered" evidence="1">
    <location>
        <begin position="1"/>
        <end position="39"/>
    </location>
</feature>
<evidence type="ECO:0000313" key="3">
    <source>
        <dbReference type="Proteomes" id="UP000232003"/>
    </source>
</evidence>
<protein>
    <submittedName>
        <fullName evidence="2">Uncharacterized protein</fullName>
    </submittedName>
</protein>
<reference evidence="2 3" key="1">
    <citation type="submission" date="2017-11" db="EMBL/GenBank/DDBJ databases">
        <title>Complete genome of a free-living desiccation-tolerant cyanobacterium and its photosynthetic adaptation to extreme terrestrial habitat.</title>
        <authorList>
            <person name="Shang J."/>
        </authorList>
    </citation>
    <scope>NUCLEOTIDE SEQUENCE [LARGE SCALE GENOMIC DNA]</scope>
    <source>
        <strain evidence="2 3">CCNUN1</strain>
    </source>
</reference>
<dbReference type="KEGG" id="nfl:COO91_07180"/>
<dbReference type="Proteomes" id="UP000232003">
    <property type="component" value="Chromosome"/>
</dbReference>
<sequence>MLPGAFQTQPSIHHVMKNSRRGAKNNFYPKQHLNFTQEF</sequence>
<gene>
    <name evidence="2" type="ORF">COO91_07180</name>
</gene>
<evidence type="ECO:0000313" key="2">
    <source>
        <dbReference type="EMBL" id="AUB41135.1"/>
    </source>
</evidence>
<feature type="compositionally biased region" description="Polar residues" evidence="1">
    <location>
        <begin position="1"/>
        <end position="11"/>
    </location>
</feature>
<feature type="compositionally biased region" description="Basic residues" evidence="1">
    <location>
        <begin position="14"/>
        <end position="23"/>
    </location>
</feature>
<keyword evidence="3" id="KW-1185">Reference proteome</keyword>
<evidence type="ECO:0000256" key="1">
    <source>
        <dbReference type="SAM" id="MobiDB-lite"/>
    </source>
</evidence>
<dbReference type="AlphaFoldDB" id="A0A2K8T2A1"/>
<proteinExistence type="predicted"/>
<name>A0A2K8T2A1_9NOSO</name>
<organism evidence="2 3">
    <name type="scientific">Nostoc flagelliforme CCNUN1</name>
    <dbReference type="NCBI Taxonomy" id="2038116"/>
    <lineage>
        <taxon>Bacteria</taxon>
        <taxon>Bacillati</taxon>
        <taxon>Cyanobacteriota</taxon>
        <taxon>Cyanophyceae</taxon>
        <taxon>Nostocales</taxon>
        <taxon>Nostocaceae</taxon>
        <taxon>Nostoc</taxon>
    </lineage>
</organism>